<dbReference type="Proteomes" id="UP000199139">
    <property type="component" value="Unassembled WGS sequence"/>
</dbReference>
<evidence type="ECO:0000256" key="1">
    <source>
        <dbReference type="SAM" id="Phobius"/>
    </source>
</evidence>
<keyword evidence="1" id="KW-1133">Transmembrane helix</keyword>
<dbReference type="AlphaFoldDB" id="A0A1I6PAV5"/>
<accession>A0A1I6PAV5</accession>
<keyword evidence="1" id="KW-0812">Transmembrane</keyword>
<dbReference type="EMBL" id="FPAI01000001">
    <property type="protein sequence ID" value="SFS37334.1"/>
    <property type="molecule type" value="Genomic_DNA"/>
</dbReference>
<dbReference type="RefSeq" id="WP_089852761.1">
    <property type="nucleotide sequence ID" value="NZ_BJWJ01000062.1"/>
</dbReference>
<feature type="transmembrane region" description="Helical" evidence="1">
    <location>
        <begin position="26"/>
        <end position="47"/>
    </location>
</feature>
<evidence type="ECO:0000313" key="3">
    <source>
        <dbReference type="EMBL" id="SFS37334.1"/>
    </source>
</evidence>
<protein>
    <submittedName>
        <fullName evidence="3">Putative membrane protein</fullName>
    </submittedName>
</protein>
<evidence type="ECO:0000313" key="5">
    <source>
        <dbReference type="Proteomes" id="UP000321773"/>
    </source>
</evidence>
<name>A0A1I6PAV5_9BACI</name>
<organism evidence="3 4">
    <name type="scientific">Halolactibacillus miurensis</name>
    <dbReference type="NCBI Taxonomy" id="306541"/>
    <lineage>
        <taxon>Bacteria</taxon>
        <taxon>Bacillati</taxon>
        <taxon>Bacillota</taxon>
        <taxon>Bacilli</taxon>
        <taxon>Bacillales</taxon>
        <taxon>Bacillaceae</taxon>
        <taxon>Halolactibacillus</taxon>
    </lineage>
</organism>
<dbReference type="EMBL" id="BJWJ01000062">
    <property type="protein sequence ID" value="GEM05911.1"/>
    <property type="molecule type" value="Genomic_DNA"/>
</dbReference>
<proteinExistence type="predicted"/>
<reference evidence="3 4" key="1">
    <citation type="submission" date="2016-10" db="EMBL/GenBank/DDBJ databases">
        <authorList>
            <person name="de Groot N.N."/>
        </authorList>
    </citation>
    <scope>NUCLEOTIDE SEQUENCE [LARGE SCALE GENOMIC DNA]</scope>
    <source>
        <strain evidence="3 4">DSM 17074</strain>
    </source>
</reference>
<dbReference type="STRING" id="306541.SAMN05421668_101315"/>
<evidence type="ECO:0000313" key="4">
    <source>
        <dbReference type="Proteomes" id="UP000199139"/>
    </source>
</evidence>
<dbReference type="OrthoDB" id="5461404at2"/>
<evidence type="ECO:0000313" key="2">
    <source>
        <dbReference type="EMBL" id="GEM05911.1"/>
    </source>
</evidence>
<keyword evidence="5" id="KW-1185">Reference proteome</keyword>
<dbReference type="Proteomes" id="UP000321773">
    <property type="component" value="Unassembled WGS sequence"/>
</dbReference>
<keyword evidence="1" id="KW-0472">Membrane</keyword>
<reference evidence="2 5" key="2">
    <citation type="submission" date="2019-07" db="EMBL/GenBank/DDBJ databases">
        <title>Whole genome shotgun sequence of Halolactibacillus miurensis NBRC 100873.</title>
        <authorList>
            <person name="Hosoyama A."/>
            <person name="Uohara A."/>
            <person name="Ohji S."/>
            <person name="Ichikawa N."/>
        </authorList>
    </citation>
    <scope>NUCLEOTIDE SEQUENCE [LARGE SCALE GENOMIC DNA]</scope>
    <source>
        <strain evidence="2 5">NBRC 100873</strain>
    </source>
</reference>
<sequence>MHFWRYGGNFRDGFGFSGDGGFGFWFLNYLPLLFMIGLIVLVIVLIVKQSKQSHAHHQQPTKQQPSNDHAITIVKERYAKGEISKEDYLELIETLKESQ</sequence>
<gene>
    <name evidence="2" type="ORF">HMI01_28990</name>
    <name evidence="3" type="ORF">SAMN05421668_101315</name>
</gene>